<dbReference type="EMBL" id="CAAALY010013311">
    <property type="protein sequence ID" value="VEL11940.1"/>
    <property type="molecule type" value="Genomic_DNA"/>
</dbReference>
<accession>A0A448WHL6</accession>
<protein>
    <submittedName>
        <fullName evidence="1">Uncharacterized protein</fullName>
    </submittedName>
</protein>
<evidence type="ECO:0000313" key="1">
    <source>
        <dbReference type="EMBL" id="VEL11940.1"/>
    </source>
</evidence>
<name>A0A448WHL6_9PLAT</name>
<sequence>MPADVPSPALDTSFSHFCPELANLEIVTVNQEVQSARTLERLQRLQDSLAAPPFSAVSIPSSNRPFLIILYVGLHNQCSIYTYLVPTPTEVVLCIVL</sequence>
<organism evidence="1 2">
    <name type="scientific">Protopolystoma xenopodis</name>
    <dbReference type="NCBI Taxonomy" id="117903"/>
    <lineage>
        <taxon>Eukaryota</taxon>
        <taxon>Metazoa</taxon>
        <taxon>Spiralia</taxon>
        <taxon>Lophotrochozoa</taxon>
        <taxon>Platyhelminthes</taxon>
        <taxon>Monogenea</taxon>
        <taxon>Polyopisthocotylea</taxon>
        <taxon>Polystomatidea</taxon>
        <taxon>Polystomatidae</taxon>
        <taxon>Protopolystoma</taxon>
    </lineage>
</organism>
<proteinExistence type="predicted"/>
<gene>
    <name evidence="1" type="ORF">PXEA_LOCUS5380</name>
</gene>
<dbReference type="Proteomes" id="UP000784294">
    <property type="component" value="Unassembled WGS sequence"/>
</dbReference>
<dbReference type="AlphaFoldDB" id="A0A448WHL6"/>
<reference evidence="1" key="1">
    <citation type="submission" date="2018-11" db="EMBL/GenBank/DDBJ databases">
        <authorList>
            <consortium name="Pathogen Informatics"/>
        </authorList>
    </citation>
    <scope>NUCLEOTIDE SEQUENCE</scope>
</reference>
<evidence type="ECO:0000313" key="2">
    <source>
        <dbReference type="Proteomes" id="UP000784294"/>
    </source>
</evidence>
<comment type="caution">
    <text evidence="1">The sequence shown here is derived from an EMBL/GenBank/DDBJ whole genome shotgun (WGS) entry which is preliminary data.</text>
</comment>
<keyword evidence="2" id="KW-1185">Reference proteome</keyword>